<gene>
    <name evidence="2" type="ORF">D4741_13780</name>
    <name evidence="1" type="ORF">GCM10008027_01990</name>
</gene>
<organism evidence="2 3">
    <name type="scientific">Pseudoalteromonas gelatinilytica</name>
    <dbReference type="NCBI Taxonomy" id="1703256"/>
    <lineage>
        <taxon>Bacteria</taxon>
        <taxon>Pseudomonadati</taxon>
        <taxon>Pseudomonadota</taxon>
        <taxon>Gammaproteobacteria</taxon>
        <taxon>Alteromonadales</taxon>
        <taxon>Pseudoalteromonadaceae</taxon>
        <taxon>Pseudoalteromonas</taxon>
    </lineage>
</organism>
<dbReference type="EMBL" id="BMIT01000001">
    <property type="protein sequence ID" value="GGE80867.1"/>
    <property type="molecule type" value="Genomic_DNA"/>
</dbReference>
<dbReference type="RefSeq" id="WP_119853409.1">
    <property type="nucleotide sequence ID" value="NZ_BMIT01000001.1"/>
</dbReference>
<evidence type="ECO:0000313" key="2">
    <source>
        <dbReference type="EMBL" id="RJF34452.1"/>
    </source>
</evidence>
<sequence length="75" mass="8655">MNDFAVKNSHTLTQYDIEKLLRQFGGKETDYVEIVDVEKNRKTIEKYPLLNDIALATTQTQSTKKINKSAIKTHQ</sequence>
<protein>
    <submittedName>
        <fullName evidence="2">Uncharacterized protein</fullName>
    </submittedName>
</protein>
<evidence type="ECO:0000313" key="3">
    <source>
        <dbReference type="Proteomes" id="UP000265938"/>
    </source>
</evidence>
<dbReference type="AlphaFoldDB" id="A0A3A3EGT8"/>
<reference evidence="2 3" key="2">
    <citation type="submission" date="2018-09" db="EMBL/GenBank/DDBJ databases">
        <title>Identification of marine bacteria producing industrial enzymes.</title>
        <authorList>
            <person name="Cheng T.H."/>
            <person name="Saidin J."/>
            <person name="Muhd D.D."/>
            <person name="Isa M.N.M."/>
            <person name="Bakar M.F.A."/>
            <person name="Ismail N."/>
        </authorList>
    </citation>
    <scope>NUCLEOTIDE SEQUENCE [LARGE SCALE GENOMIC DNA]</scope>
    <source>
        <strain evidence="2 3">MNAD 1.6</strain>
    </source>
</reference>
<dbReference type="Pfam" id="PF10945">
    <property type="entry name" value="CBP_BcsR"/>
    <property type="match status" value="1"/>
</dbReference>
<dbReference type="EMBL" id="QYSE01000003">
    <property type="protein sequence ID" value="RJF34452.1"/>
    <property type="molecule type" value="Genomic_DNA"/>
</dbReference>
<reference evidence="1" key="1">
    <citation type="journal article" date="2014" name="Int. J. Syst. Evol. Microbiol.">
        <title>Complete genome of a new Firmicutes species belonging to the dominant human colonic microbiota ('Ruminococcus bicirculans') reveals two chromosomes and a selective capacity to utilize plant glucans.</title>
        <authorList>
            <consortium name="NISC Comparative Sequencing Program"/>
            <person name="Wegmann U."/>
            <person name="Louis P."/>
            <person name="Goesmann A."/>
            <person name="Henrissat B."/>
            <person name="Duncan S.H."/>
            <person name="Flint H.J."/>
        </authorList>
    </citation>
    <scope>NUCLEOTIDE SEQUENCE</scope>
    <source>
        <strain evidence="1">CGMCC 1.15394</strain>
    </source>
</reference>
<dbReference type="InterPro" id="IPR024487">
    <property type="entry name" value="CBP_BcsR"/>
</dbReference>
<name>A0A3A3EGT8_9GAMM</name>
<evidence type="ECO:0000313" key="4">
    <source>
        <dbReference type="Proteomes" id="UP000638462"/>
    </source>
</evidence>
<reference evidence="4" key="3">
    <citation type="journal article" date="2019" name="Int. J. Syst. Evol. Microbiol.">
        <title>The Global Catalogue of Microorganisms (GCM) 10K type strain sequencing project: providing services to taxonomists for standard genome sequencing and annotation.</title>
        <authorList>
            <consortium name="The Broad Institute Genomics Platform"/>
            <consortium name="The Broad Institute Genome Sequencing Center for Infectious Disease"/>
            <person name="Wu L."/>
            <person name="Ma J."/>
        </authorList>
    </citation>
    <scope>NUCLEOTIDE SEQUENCE [LARGE SCALE GENOMIC DNA]</scope>
    <source>
        <strain evidence="4">CGMCC 1.15394</strain>
    </source>
</reference>
<accession>A0A3A3EGT8</accession>
<comment type="caution">
    <text evidence="2">The sequence shown here is derived from an EMBL/GenBank/DDBJ whole genome shotgun (WGS) entry which is preliminary data.</text>
</comment>
<evidence type="ECO:0000313" key="1">
    <source>
        <dbReference type="EMBL" id="GGE80867.1"/>
    </source>
</evidence>
<dbReference type="Proteomes" id="UP000265938">
    <property type="component" value="Unassembled WGS sequence"/>
</dbReference>
<dbReference type="Proteomes" id="UP000638462">
    <property type="component" value="Unassembled WGS sequence"/>
</dbReference>
<reference evidence="1" key="4">
    <citation type="submission" date="2020-09" db="EMBL/GenBank/DDBJ databases">
        <authorList>
            <person name="Sun Q."/>
            <person name="Zhou Y."/>
        </authorList>
    </citation>
    <scope>NUCLEOTIDE SEQUENCE</scope>
    <source>
        <strain evidence="1">CGMCC 1.15394</strain>
    </source>
</reference>
<keyword evidence="4" id="KW-1185">Reference proteome</keyword>
<proteinExistence type="predicted"/>